<dbReference type="AlphaFoldDB" id="A0A381NZ87"/>
<dbReference type="Pfam" id="PF12844">
    <property type="entry name" value="HTH_19"/>
    <property type="match status" value="1"/>
</dbReference>
<evidence type="ECO:0000259" key="1">
    <source>
        <dbReference type="PROSITE" id="PS50943"/>
    </source>
</evidence>
<dbReference type="Gene3D" id="1.10.260.40">
    <property type="entry name" value="lambda repressor-like DNA-binding domains"/>
    <property type="match status" value="1"/>
</dbReference>
<dbReference type="InterPro" id="IPR022055">
    <property type="entry name" value="DUF3612"/>
</dbReference>
<dbReference type="Pfam" id="PF12268">
    <property type="entry name" value="DUF3612"/>
    <property type="match status" value="1"/>
</dbReference>
<reference evidence="2" key="1">
    <citation type="submission" date="2018-05" db="EMBL/GenBank/DDBJ databases">
        <authorList>
            <person name="Lanie J.A."/>
            <person name="Ng W.-L."/>
            <person name="Kazmierczak K.M."/>
            <person name="Andrzejewski T.M."/>
            <person name="Davidsen T.M."/>
            <person name="Wayne K.J."/>
            <person name="Tettelin H."/>
            <person name="Glass J.I."/>
            <person name="Rusch D."/>
            <person name="Podicherti R."/>
            <person name="Tsui H.-C.T."/>
            <person name="Winkler M.E."/>
        </authorList>
    </citation>
    <scope>NUCLEOTIDE SEQUENCE</scope>
</reference>
<dbReference type="GO" id="GO:0003677">
    <property type="term" value="F:DNA binding"/>
    <property type="evidence" value="ECO:0007669"/>
    <property type="project" value="InterPro"/>
</dbReference>
<dbReference type="CDD" id="cd00093">
    <property type="entry name" value="HTH_XRE"/>
    <property type="match status" value="1"/>
</dbReference>
<evidence type="ECO:0000313" key="2">
    <source>
        <dbReference type="EMBL" id="SUZ59514.1"/>
    </source>
</evidence>
<protein>
    <recommendedName>
        <fullName evidence="1">HTH cro/C1-type domain-containing protein</fullName>
    </recommendedName>
</protein>
<gene>
    <name evidence="2" type="ORF">METZ01_LOCUS12368</name>
</gene>
<organism evidence="2">
    <name type="scientific">marine metagenome</name>
    <dbReference type="NCBI Taxonomy" id="408172"/>
    <lineage>
        <taxon>unclassified sequences</taxon>
        <taxon>metagenomes</taxon>
        <taxon>ecological metagenomes</taxon>
    </lineage>
</organism>
<sequence>MSNLYRKSHLLGAKLKNVRKLNKLTLEDLSERCSAEDPKNAPSVSYLSMIENGKRLPSENVLNQIAIVFQKEPSWFMDENLDIGISDDDGSKQKSQKLPLEPGFLYSKDLLQGAIPELLDQSGISGRQFAQLLIRSYQEANYNRFPDLEKVADEIGKNTFPIKVNDIKKLYKTHGLKLKWFKQNRVTTSTPQMKNKMLLRSFYESPSEVYVNEALQHDPHRLKYDLTTHLGHKILHQGDGLRSIISSGSNPFDSDGKQETESNSHDVLMAWHDFESSFFAGALLCPRKPFRRYLIRKEHDMLSAKELELSPAHLMRRVTAVSNYLHWHYFEAHQPGYLSAIYRGNGIPLPFGNMSMATNPCPNWAVFRLLNEEYVKNPQSQISILKDGNETFLYCCYSIRRPDLAGNLKLYSLGIDLKPALNNQGIDAIELINELETACQSNGGESEINGEIKSSLQTIANLLRVHWLSDALDNPAKIICPKSSNCQREENCQPLSKNYKFNEMETLKENILLLNKAKLI</sequence>
<dbReference type="EMBL" id="UINC01000683">
    <property type="protein sequence ID" value="SUZ59514.1"/>
    <property type="molecule type" value="Genomic_DNA"/>
</dbReference>
<dbReference type="InterPro" id="IPR001387">
    <property type="entry name" value="Cro/C1-type_HTH"/>
</dbReference>
<dbReference type="PROSITE" id="PS50943">
    <property type="entry name" value="HTH_CROC1"/>
    <property type="match status" value="1"/>
</dbReference>
<proteinExistence type="predicted"/>
<name>A0A381NZ87_9ZZZZ</name>
<dbReference type="InterPro" id="IPR010982">
    <property type="entry name" value="Lambda_DNA-bd_dom_sf"/>
</dbReference>
<dbReference type="SUPFAM" id="SSF47413">
    <property type="entry name" value="lambda repressor-like DNA-binding domains"/>
    <property type="match status" value="1"/>
</dbReference>
<feature type="domain" description="HTH cro/C1-type" evidence="1">
    <location>
        <begin position="15"/>
        <end position="76"/>
    </location>
</feature>
<accession>A0A381NZ87</accession>
<dbReference type="SMART" id="SM00530">
    <property type="entry name" value="HTH_XRE"/>
    <property type="match status" value="1"/>
</dbReference>